<dbReference type="AlphaFoldDB" id="A0A917I0C9"/>
<dbReference type="GO" id="GO:0016853">
    <property type="term" value="F:isomerase activity"/>
    <property type="evidence" value="ECO:0007669"/>
    <property type="project" value="UniProtKB-KW"/>
</dbReference>
<dbReference type="SUPFAM" id="SSF51658">
    <property type="entry name" value="Xylose isomerase-like"/>
    <property type="match status" value="1"/>
</dbReference>
<dbReference type="InterPro" id="IPR036237">
    <property type="entry name" value="Xyl_isomerase-like_sf"/>
</dbReference>
<comment type="caution">
    <text evidence="3">The sequence shown here is derived from an EMBL/GenBank/DDBJ whole genome shotgun (WGS) entry which is preliminary data.</text>
</comment>
<accession>A0A917I0C9</accession>
<dbReference type="Pfam" id="PF01261">
    <property type="entry name" value="AP_endonuc_2"/>
    <property type="match status" value="1"/>
</dbReference>
<dbReference type="Gene3D" id="3.20.20.150">
    <property type="entry name" value="Divalent-metal-dependent TIM barrel enzymes"/>
    <property type="match status" value="1"/>
</dbReference>
<protein>
    <submittedName>
        <fullName evidence="3">Hydroxypyruvate isomerase</fullName>
    </submittedName>
</protein>
<evidence type="ECO:0000313" key="3">
    <source>
        <dbReference type="EMBL" id="GGG99507.1"/>
    </source>
</evidence>
<dbReference type="Proteomes" id="UP000660862">
    <property type="component" value="Unassembled WGS sequence"/>
</dbReference>
<gene>
    <name evidence="3" type="ORF">GCM10007415_39100</name>
</gene>
<organism evidence="3 4">
    <name type="scientific">Parapedobacter pyrenivorans</name>
    <dbReference type="NCBI Taxonomy" id="1305674"/>
    <lineage>
        <taxon>Bacteria</taxon>
        <taxon>Pseudomonadati</taxon>
        <taxon>Bacteroidota</taxon>
        <taxon>Sphingobacteriia</taxon>
        <taxon>Sphingobacteriales</taxon>
        <taxon>Sphingobacteriaceae</taxon>
        <taxon>Parapedobacter</taxon>
    </lineage>
</organism>
<reference evidence="3" key="2">
    <citation type="submission" date="2020-09" db="EMBL/GenBank/DDBJ databases">
        <authorList>
            <person name="Sun Q."/>
            <person name="Zhou Y."/>
        </authorList>
    </citation>
    <scope>NUCLEOTIDE SEQUENCE</scope>
    <source>
        <strain evidence="3">CGMCC 1.12195</strain>
    </source>
</reference>
<evidence type="ECO:0000259" key="2">
    <source>
        <dbReference type="Pfam" id="PF01261"/>
    </source>
</evidence>
<dbReference type="EMBL" id="BMER01000005">
    <property type="protein sequence ID" value="GGG99507.1"/>
    <property type="molecule type" value="Genomic_DNA"/>
</dbReference>
<keyword evidence="1 3" id="KW-0413">Isomerase</keyword>
<dbReference type="PANTHER" id="PTHR43489">
    <property type="entry name" value="ISOMERASE"/>
    <property type="match status" value="1"/>
</dbReference>
<evidence type="ECO:0000313" key="4">
    <source>
        <dbReference type="Proteomes" id="UP000660862"/>
    </source>
</evidence>
<dbReference type="PANTHER" id="PTHR43489:SF3">
    <property type="entry name" value="XYLOSE ISOMERASE DOMAIN PROTEIN TIM BARREL"/>
    <property type="match status" value="1"/>
</dbReference>
<sequence length="305" mass="33683">MISIAMPMKPTPQVFSRRSVLKAVAATTTAMLGTDLFRHVSAAEKALPNPLKGKINHSVCRWCYPSIPLDDLCKAAKDIGIAGIDLVGPDEWPVLQKYGLTAALTHGAGRGITEGFNDPRYHDELVASYEQLIPQVAAAGYNQLICFSGNRNGLADEQGIQNCAIGLRRLLETAEKYGVTLVMELLNSKVDHADYQCDHTEWGVALCNEVGSDRFKLLYDIYHMQIMEGDVIATIRKHHKYIAHYHTGGVPGRNEIDEMQELNYPAIMRAIVETGFKGYVAQEFIPSRPEPLASLEQAIQICDVA</sequence>
<dbReference type="InterPro" id="IPR013022">
    <property type="entry name" value="Xyl_isomerase-like_TIM-brl"/>
</dbReference>
<keyword evidence="4" id="KW-1185">Reference proteome</keyword>
<reference evidence="3" key="1">
    <citation type="journal article" date="2014" name="Int. J. Syst. Evol. Microbiol.">
        <title>Complete genome sequence of Corynebacterium casei LMG S-19264T (=DSM 44701T), isolated from a smear-ripened cheese.</title>
        <authorList>
            <consortium name="US DOE Joint Genome Institute (JGI-PGF)"/>
            <person name="Walter F."/>
            <person name="Albersmeier A."/>
            <person name="Kalinowski J."/>
            <person name="Ruckert C."/>
        </authorList>
    </citation>
    <scope>NUCLEOTIDE SEQUENCE</scope>
    <source>
        <strain evidence="3">CGMCC 1.12195</strain>
    </source>
</reference>
<name>A0A917I0C9_9SPHI</name>
<feature type="domain" description="Xylose isomerase-like TIM barrel" evidence="2">
    <location>
        <begin position="95"/>
        <end position="293"/>
    </location>
</feature>
<dbReference type="InterPro" id="IPR050417">
    <property type="entry name" value="Sugar_Epim/Isomerase"/>
</dbReference>
<evidence type="ECO:0000256" key="1">
    <source>
        <dbReference type="ARBA" id="ARBA00023235"/>
    </source>
</evidence>
<proteinExistence type="predicted"/>